<accession>A0A417YIW4</accession>
<dbReference type="Pfam" id="PF10702">
    <property type="entry name" value="DUF2507"/>
    <property type="match status" value="1"/>
</dbReference>
<evidence type="ECO:0000313" key="2">
    <source>
        <dbReference type="Proteomes" id="UP000285456"/>
    </source>
</evidence>
<proteinExistence type="predicted"/>
<sequence>MSNKHQPLNLSHLEELNTPGAGYDILRYVSLPDLLGQDTEPILYFMGRNLARKFEITTLDDIVYLFDKLGWGTLDLMKQNKKVFVFHLLSDSVVLRLNAPFNVDFRFEAGFLAEAIQQVEGIECECVEEINKRIHQIEFSVFITN</sequence>
<comment type="caution">
    <text evidence="1">The sequence shown here is derived from an EMBL/GenBank/DDBJ whole genome shotgun (WGS) entry which is preliminary data.</text>
</comment>
<reference evidence="1 2" key="1">
    <citation type="journal article" date="2007" name="Int. J. Syst. Evol. Microbiol.">
        <title>Oceanobacillus profundus sp. nov., isolated from a deep-sea sediment core.</title>
        <authorList>
            <person name="Kim Y.G."/>
            <person name="Choi D.H."/>
            <person name="Hyun S."/>
            <person name="Cho B.C."/>
        </authorList>
    </citation>
    <scope>NUCLEOTIDE SEQUENCE [LARGE SCALE GENOMIC DNA]</scope>
    <source>
        <strain evidence="1 2">DSM 18246</strain>
    </source>
</reference>
<dbReference type="RefSeq" id="WP_095307241.1">
    <property type="nucleotide sequence ID" value="NZ_JAMAWL010000019.1"/>
</dbReference>
<dbReference type="OrthoDB" id="2965348at2"/>
<name>A0A417YIW4_9BACI</name>
<organism evidence="1 2">
    <name type="scientific">Oceanobacillus profundus</name>
    <dbReference type="NCBI Taxonomy" id="372463"/>
    <lineage>
        <taxon>Bacteria</taxon>
        <taxon>Bacillati</taxon>
        <taxon>Bacillota</taxon>
        <taxon>Bacilli</taxon>
        <taxon>Bacillales</taxon>
        <taxon>Bacillaceae</taxon>
        <taxon>Oceanobacillus</taxon>
    </lineage>
</organism>
<dbReference type="AlphaFoldDB" id="A0A417YIW4"/>
<dbReference type="InterPro" id="IPR024096">
    <property type="entry name" value="NO_sig/Golgi_transp_ligand-bd"/>
</dbReference>
<dbReference type="InterPro" id="IPR019642">
    <property type="entry name" value="DUF2507"/>
</dbReference>
<dbReference type="Gene3D" id="3.30.1380.20">
    <property type="entry name" value="Trafficking protein particle complex subunit 3"/>
    <property type="match status" value="1"/>
</dbReference>
<dbReference type="SUPFAM" id="SSF111126">
    <property type="entry name" value="Ligand-binding domain in the NO signalling and Golgi transport"/>
    <property type="match status" value="1"/>
</dbReference>
<gene>
    <name evidence="1" type="ORF">D1B32_08090</name>
</gene>
<keyword evidence="2" id="KW-1185">Reference proteome</keyword>
<protein>
    <submittedName>
        <fullName evidence="1">DUF2507 domain-containing protein</fullName>
    </submittedName>
</protein>
<evidence type="ECO:0000313" key="1">
    <source>
        <dbReference type="EMBL" id="RHW32998.1"/>
    </source>
</evidence>
<dbReference type="Proteomes" id="UP000285456">
    <property type="component" value="Unassembled WGS sequence"/>
</dbReference>
<dbReference type="EMBL" id="QWEH01000004">
    <property type="protein sequence ID" value="RHW32998.1"/>
    <property type="molecule type" value="Genomic_DNA"/>
</dbReference>